<comment type="caution">
    <text evidence="1">The sequence shown here is derived from an EMBL/GenBank/DDBJ whole genome shotgun (WGS) entry which is preliminary data.</text>
</comment>
<accession>A0ACC0FM15</accession>
<sequence length="88" mass="9746">MIFSLMLPVLGTAYALEMLSDSVILGDSVVELNLVLGSTFGLQDFAAAFLVCRFLLCTCSVAMWWVRVCGLHEVLFCSEYGASFEEYM</sequence>
<organism evidence="1 2">
    <name type="scientific">Camellia lanceoleosa</name>
    <dbReference type="NCBI Taxonomy" id="1840588"/>
    <lineage>
        <taxon>Eukaryota</taxon>
        <taxon>Viridiplantae</taxon>
        <taxon>Streptophyta</taxon>
        <taxon>Embryophyta</taxon>
        <taxon>Tracheophyta</taxon>
        <taxon>Spermatophyta</taxon>
        <taxon>Magnoliopsida</taxon>
        <taxon>eudicotyledons</taxon>
        <taxon>Gunneridae</taxon>
        <taxon>Pentapetalae</taxon>
        <taxon>asterids</taxon>
        <taxon>Ericales</taxon>
        <taxon>Theaceae</taxon>
        <taxon>Camellia</taxon>
    </lineage>
</organism>
<dbReference type="EMBL" id="CM045771">
    <property type="protein sequence ID" value="KAI7989080.1"/>
    <property type="molecule type" value="Genomic_DNA"/>
</dbReference>
<name>A0ACC0FM15_9ERIC</name>
<protein>
    <submittedName>
        <fullName evidence="1">Uncharacterized protein</fullName>
    </submittedName>
</protein>
<gene>
    <name evidence="1" type="ORF">LOK49_LG13G01824</name>
</gene>
<evidence type="ECO:0000313" key="1">
    <source>
        <dbReference type="EMBL" id="KAI7989080.1"/>
    </source>
</evidence>
<reference evidence="1 2" key="1">
    <citation type="journal article" date="2022" name="Plant J.">
        <title>Chromosome-level genome of Camellia lanceoleosa provides a valuable resource for understanding genome evolution and self-incompatibility.</title>
        <authorList>
            <person name="Gong W."/>
            <person name="Xiao S."/>
            <person name="Wang L."/>
            <person name="Liao Z."/>
            <person name="Chang Y."/>
            <person name="Mo W."/>
            <person name="Hu G."/>
            <person name="Li W."/>
            <person name="Zhao G."/>
            <person name="Zhu H."/>
            <person name="Hu X."/>
            <person name="Ji K."/>
            <person name="Xiang X."/>
            <person name="Song Q."/>
            <person name="Yuan D."/>
            <person name="Jin S."/>
            <person name="Zhang L."/>
        </authorList>
    </citation>
    <scope>NUCLEOTIDE SEQUENCE [LARGE SCALE GENOMIC DNA]</scope>
    <source>
        <strain evidence="1">SQ_2022a</strain>
    </source>
</reference>
<keyword evidence="2" id="KW-1185">Reference proteome</keyword>
<proteinExistence type="predicted"/>
<dbReference type="Proteomes" id="UP001060215">
    <property type="component" value="Chromosome 14"/>
</dbReference>
<evidence type="ECO:0000313" key="2">
    <source>
        <dbReference type="Proteomes" id="UP001060215"/>
    </source>
</evidence>